<keyword evidence="3" id="KW-0472">Membrane</keyword>
<dbReference type="PROSITE" id="PS50836">
    <property type="entry name" value="DOMON"/>
    <property type="match status" value="1"/>
</dbReference>
<comment type="subcellular location">
    <subcellularLocation>
        <location evidence="1">Membrane</location>
    </subcellularLocation>
</comment>
<gene>
    <name evidence="7" type="primary">Hypp3173</name>
    <name evidence="7" type="ORF">BLAG_LOCUS19397</name>
</gene>
<feature type="signal peptide" evidence="5">
    <location>
        <begin position="1"/>
        <end position="23"/>
    </location>
</feature>
<proteinExistence type="predicted"/>
<feature type="domain" description="DOMON" evidence="6">
    <location>
        <begin position="109"/>
        <end position="215"/>
    </location>
</feature>
<feature type="compositionally biased region" description="Gly residues" evidence="4">
    <location>
        <begin position="74"/>
        <end position="84"/>
    </location>
</feature>
<keyword evidence="8" id="KW-1185">Reference proteome</keyword>
<keyword evidence="2 5" id="KW-0732">Signal</keyword>
<dbReference type="InterPro" id="IPR005018">
    <property type="entry name" value="DOMON_domain"/>
</dbReference>
<evidence type="ECO:0000313" key="8">
    <source>
        <dbReference type="Proteomes" id="UP000838412"/>
    </source>
</evidence>
<reference evidence="7" key="1">
    <citation type="submission" date="2022-01" db="EMBL/GenBank/DDBJ databases">
        <authorList>
            <person name="Braso-Vives M."/>
        </authorList>
    </citation>
    <scope>NUCLEOTIDE SEQUENCE</scope>
</reference>
<dbReference type="FunFam" id="2.60.40.1210:FF:000001">
    <property type="entry name" value="Monooxygenase, DBH-like 1, like"/>
    <property type="match status" value="1"/>
</dbReference>
<organism evidence="7 8">
    <name type="scientific">Branchiostoma lanceolatum</name>
    <name type="common">Common lancelet</name>
    <name type="synonym">Amphioxus lanceolatum</name>
    <dbReference type="NCBI Taxonomy" id="7740"/>
    <lineage>
        <taxon>Eukaryota</taxon>
        <taxon>Metazoa</taxon>
        <taxon>Chordata</taxon>
        <taxon>Cephalochordata</taxon>
        <taxon>Leptocardii</taxon>
        <taxon>Amphioxiformes</taxon>
        <taxon>Branchiostomatidae</taxon>
        <taxon>Branchiostoma</taxon>
    </lineage>
</organism>
<dbReference type="GO" id="GO:0005507">
    <property type="term" value="F:copper ion binding"/>
    <property type="evidence" value="ECO:0007669"/>
    <property type="project" value="TreeGrafter"/>
</dbReference>
<evidence type="ECO:0000256" key="4">
    <source>
        <dbReference type="SAM" id="MobiDB-lite"/>
    </source>
</evidence>
<dbReference type="GO" id="GO:0042420">
    <property type="term" value="P:dopamine catabolic process"/>
    <property type="evidence" value="ECO:0007669"/>
    <property type="project" value="TreeGrafter"/>
</dbReference>
<dbReference type="GO" id="GO:0006589">
    <property type="term" value="P:octopamine biosynthetic process"/>
    <property type="evidence" value="ECO:0007669"/>
    <property type="project" value="TreeGrafter"/>
</dbReference>
<dbReference type="GO" id="GO:0004500">
    <property type="term" value="F:dopamine beta-monooxygenase activity"/>
    <property type="evidence" value="ECO:0007669"/>
    <property type="project" value="InterPro"/>
</dbReference>
<dbReference type="Gene3D" id="2.60.40.1210">
    <property type="entry name" value="Cellobiose dehydrogenase, cytochrome domain"/>
    <property type="match status" value="1"/>
</dbReference>
<dbReference type="SUPFAM" id="SSF49344">
    <property type="entry name" value="CBD9-like"/>
    <property type="match status" value="1"/>
</dbReference>
<evidence type="ECO:0000313" key="7">
    <source>
        <dbReference type="EMBL" id="CAH1265386.1"/>
    </source>
</evidence>
<evidence type="ECO:0000256" key="2">
    <source>
        <dbReference type="ARBA" id="ARBA00022729"/>
    </source>
</evidence>
<dbReference type="InterPro" id="IPR045266">
    <property type="entry name" value="DOH_DOMON"/>
</dbReference>
<dbReference type="CDD" id="cd09631">
    <property type="entry name" value="DOMON_DOH"/>
    <property type="match status" value="1"/>
</dbReference>
<dbReference type="EMBL" id="OV696690">
    <property type="protein sequence ID" value="CAH1265386.1"/>
    <property type="molecule type" value="Genomic_DNA"/>
</dbReference>
<dbReference type="AlphaFoldDB" id="A0A8J9ZXZ6"/>
<evidence type="ECO:0000259" key="6">
    <source>
        <dbReference type="PROSITE" id="PS50836"/>
    </source>
</evidence>
<protein>
    <submittedName>
        <fullName evidence="7">Hypp3173 protein</fullName>
    </submittedName>
</protein>
<name>A0A8J9ZXZ6_BRALA</name>
<feature type="chain" id="PRO_5035446883" evidence="5">
    <location>
        <begin position="24"/>
        <end position="215"/>
    </location>
</feature>
<dbReference type="OrthoDB" id="19261at2759"/>
<evidence type="ECO:0000256" key="5">
    <source>
        <dbReference type="SAM" id="SignalP"/>
    </source>
</evidence>
<feature type="region of interest" description="Disordered" evidence="4">
    <location>
        <begin position="67"/>
        <end position="86"/>
    </location>
</feature>
<sequence length="215" mass="22969">MTTFAAFLLASASIGFLFANVGAQDQYLTALSDLQQLVTSMDATLQDLKADVQDIKAALQGGCTVGNDATTSGGNTGTTSGGGEVPPSGLLVPSDSGDFTHQAALDESERFILLWKFDSDTITFEAQVQTTGFIGLGFSPNGGMTGSDVIIGWVKDGQAYLTDRYAEGYFLPRLDASQDVELLSGYENGTHTVLRFRRRLSPCDTADDREITSRR</sequence>
<accession>A0A8J9ZXZ6</accession>
<dbReference type="GO" id="GO:0030667">
    <property type="term" value="C:secretory granule membrane"/>
    <property type="evidence" value="ECO:0007669"/>
    <property type="project" value="TreeGrafter"/>
</dbReference>
<dbReference type="Proteomes" id="UP000838412">
    <property type="component" value="Chromosome 5"/>
</dbReference>
<dbReference type="GO" id="GO:0042421">
    <property type="term" value="P:norepinephrine biosynthetic process"/>
    <property type="evidence" value="ECO:0007669"/>
    <property type="project" value="TreeGrafter"/>
</dbReference>
<dbReference type="InterPro" id="IPR000945">
    <property type="entry name" value="DBH-like"/>
</dbReference>
<evidence type="ECO:0000256" key="1">
    <source>
        <dbReference type="ARBA" id="ARBA00004370"/>
    </source>
</evidence>
<dbReference type="GO" id="GO:0005615">
    <property type="term" value="C:extracellular space"/>
    <property type="evidence" value="ECO:0007669"/>
    <property type="project" value="TreeGrafter"/>
</dbReference>
<dbReference type="Pfam" id="PF03351">
    <property type="entry name" value="DOMON"/>
    <property type="match status" value="1"/>
</dbReference>
<dbReference type="PANTHER" id="PTHR10157:SF23">
    <property type="entry name" value="MOXD1 HOMOLOG 1"/>
    <property type="match status" value="1"/>
</dbReference>
<evidence type="ECO:0000256" key="3">
    <source>
        <dbReference type="ARBA" id="ARBA00023136"/>
    </source>
</evidence>
<dbReference type="SMART" id="SM00664">
    <property type="entry name" value="DoH"/>
    <property type="match status" value="1"/>
</dbReference>
<dbReference type="PANTHER" id="PTHR10157">
    <property type="entry name" value="DOPAMINE BETA HYDROXYLASE RELATED"/>
    <property type="match status" value="1"/>
</dbReference>